<feature type="signal peptide" evidence="2">
    <location>
        <begin position="1"/>
        <end position="21"/>
    </location>
</feature>
<name>A0A835YUU1_9STRA</name>
<feature type="chain" id="PRO_5033058391" evidence="2">
    <location>
        <begin position="22"/>
        <end position="105"/>
    </location>
</feature>
<evidence type="ECO:0000313" key="4">
    <source>
        <dbReference type="Proteomes" id="UP000664859"/>
    </source>
</evidence>
<keyword evidence="2" id="KW-0732">Signal</keyword>
<dbReference type="AlphaFoldDB" id="A0A835YUU1"/>
<evidence type="ECO:0000256" key="2">
    <source>
        <dbReference type="SAM" id="SignalP"/>
    </source>
</evidence>
<accession>A0A835YUU1</accession>
<comment type="caution">
    <text evidence="3">The sequence shown here is derived from an EMBL/GenBank/DDBJ whole genome shotgun (WGS) entry which is preliminary data.</text>
</comment>
<keyword evidence="4" id="KW-1185">Reference proteome</keyword>
<organism evidence="3 4">
    <name type="scientific">Tribonema minus</name>
    <dbReference type="NCBI Taxonomy" id="303371"/>
    <lineage>
        <taxon>Eukaryota</taxon>
        <taxon>Sar</taxon>
        <taxon>Stramenopiles</taxon>
        <taxon>Ochrophyta</taxon>
        <taxon>PX clade</taxon>
        <taxon>Xanthophyceae</taxon>
        <taxon>Tribonematales</taxon>
        <taxon>Tribonemataceae</taxon>
        <taxon>Tribonema</taxon>
    </lineage>
</organism>
<feature type="region of interest" description="Disordered" evidence="1">
    <location>
        <begin position="69"/>
        <end position="105"/>
    </location>
</feature>
<reference evidence="3" key="1">
    <citation type="submission" date="2021-02" db="EMBL/GenBank/DDBJ databases">
        <title>First Annotated Genome of the Yellow-green Alga Tribonema minus.</title>
        <authorList>
            <person name="Mahan K.M."/>
        </authorList>
    </citation>
    <scope>NUCLEOTIDE SEQUENCE</scope>
    <source>
        <strain evidence="3">UTEX B ZZ1240</strain>
    </source>
</reference>
<sequence length="105" mass="11235">MQRKALLSAYAALLQVRWVAADCSALSPTPAPAPFAQYVEIDPHDMDGSLNSAKHGWGKACSPFALREAANKELQDEPDEPDQGEALSFDPNPQPAGLPTAENMS</sequence>
<evidence type="ECO:0000256" key="1">
    <source>
        <dbReference type="SAM" id="MobiDB-lite"/>
    </source>
</evidence>
<dbReference type="Proteomes" id="UP000664859">
    <property type="component" value="Unassembled WGS sequence"/>
</dbReference>
<evidence type="ECO:0000313" key="3">
    <source>
        <dbReference type="EMBL" id="KAG5181108.1"/>
    </source>
</evidence>
<proteinExistence type="predicted"/>
<protein>
    <submittedName>
        <fullName evidence="3">Uncharacterized protein</fullName>
    </submittedName>
</protein>
<dbReference type="EMBL" id="JAFCMP010000335">
    <property type="protein sequence ID" value="KAG5181108.1"/>
    <property type="molecule type" value="Genomic_DNA"/>
</dbReference>
<gene>
    <name evidence="3" type="ORF">JKP88DRAFT_246310</name>
</gene>